<dbReference type="PIRSF" id="PIRSF000390">
    <property type="entry name" value="PLP_StrS"/>
    <property type="match status" value="1"/>
</dbReference>
<keyword evidence="2" id="KW-0663">Pyridoxal phosphate</keyword>
<comment type="caution">
    <text evidence="3">The sequence shown here is derived from an EMBL/GenBank/DDBJ whole genome shotgun (WGS) entry which is preliminary data.</text>
</comment>
<dbReference type="RefSeq" id="WP_186950668.1">
    <property type="nucleotide sequence ID" value="NZ_JACOGF010000020.1"/>
</dbReference>
<name>A0ABR6ZYH6_9BURK</name>
<dbReference type="CDD" id="cd00616">
    <property type="entry name" value="AHBA_syn"/>
    <property type="match status" value="1"/>
</dbReference>
<dbReference type="InterPro" id="IPR015424">
    <property type="entry name" value="PyrdxlP-dep_Trfase"/>
</dbReference>
<keyword evidence="4" id="KW-1185">Reference proteome</keyword>
<dbReference type="SUPFAM" id="SSF53383">
    <property type="entry name" value="PLP-dependent transferases"/>
    <property type="match status" value="1"/>
</dbReference>
<dbReference type="PANTHER" id="PTHR30244:SF34">
    <property type="entry name" value="DTDP-4-AMINO-4,6-DIDEOXYGALACTOSE TRANSAMINASE"/>
    <property type="match status" value="1"/>
</dbReference>
<evidence type="ECO:0000256" key="1">
    <source>
        <dbReference type="ARBA" id="ARBA00037999"/>
    </source>
</evidence>
<dbReference type="Pfam" id="PF01041">
    <property type="entry name" value="DegT_DnrJ_EryC1"/>
    <property type="match status" value="1"/>
</dbReference>
<reference evidence="3 4" key="1">
    <citation type="submission" date="2020-08" db="EMBL/GenBank/DDBJ databases">
        <title>Novel species isolated from subtropical streams in China.</title>
        <authorList>
            <person name="Lu H."/>
        </authorList>
    </citation>
    <scope>NUCLEOTIDE SEQUENCE [LARGE SCALE GENOMIC DNA]</scope>
    <source>
        <strain evidence="3 4">CY18W</strain>
    </source>
</reference>
<dbReference type="EMBL" id="JACOGF010000020">
    <property type="protein sequence ID" value="MBC3920829.1"/>
    <property type="molecule type" value="Genomic_DNA"/>
</dbReference>
<dbReference type="InterPro" id="IPR015421">
    <property type="entry name" value="PyrdxlP-dep_Trfase_major"/>
</dbReference>
<keyword evidence="3" id="KW-0032">Aminotransferase</keyword>
<dbReference type="Gene3D" id="3.90.1150.10">
    <property type="entry name" value="Aspartate Aminotransferase, domain 1"/>
    <property type="match status" value="1"/>
</dbReference>
<dbReference type="InterPro" id="IPR015422">
    <property type="entry name" value="PyrdxlP-dep_Trfase_small"/>
</dbReference>
<accession>A0ABR6ZYH6</accession>
<evidence type="ECO:0000313" key="4">
    <source>
        <dbReference type="Proteomes" id="UP000650424"/>
    </source>
</evidence>
<protein>
    <submittedName>
        <fullName evidence="3">DegT/DnrJ/EryC1/StrS aminotransferase family protein</fullName>
    </submittedName>
</protein>
<dbReference type="Gene3D" id="3.40.640.10">
    <property type="entry name" value="Type I PLP-dependent aspartate aminotransferase-like (Major domain)"/>
    <property type="match status" value="1"/>
</dbReference>
<dbReference type="GO" id="GO:0008483">
    <property type="term" value="F:transaminase activity"/>
    <property type="evidence" value="ECO:0007669"/>
    <property type="project" value="UniProtKB-KW"/>
</dbReference>
<gene>
    <name evidence="3" type="ORF">H8L32_25415</name>
</gene>
<evidence type="ECO:0000313" key="3">
    <source>
        <dbReference type="EMBL" id="MBC3920829.1"/>
    </source>
</evidence>
<comment type="similarity">
    <text evidence="1 2">Belongs to the DegT/DnrJ/EryC1 family.</text>
</comment>
<sequence length="377" mass="41050">MTAPIFRKFAQPQLSEASIQAVADVLRSNWITTGPKVTELEQALSHTFGNRPTRLVTSATGAMEIALALCDIGEGDEVITSAQSFFSAMNMIVKCGARPVFVDCDLVTRAIDLAQVEAAITPQTKVIMPTHFPGALGDMDALYALAKRYKLRVIEDAALVQGSKWQGKPVGAFGDIATFSFHPNKNMTTIEGGAIVVNNEAEAQRVDILRFHGISKLPDQTRDVVEASGKFNMSDVSAVIGLHQLAQFDTFMAQRQVLAERYFERFPQLPGVVLPPNGQSGQTDQTWNMFCVLIPYENFGHTRTSFRNALNEAGIGTGISYEACHLTTVARHYGYREGMFPNAERIARETVTLPLHVGLTLGDVDEICGVVGKVLAG</sequence>
<evidence type="ECO:0000256" key="2">
    <source>
        <dbReference type="RuleBase" id="RU004508"/>
    </source>
</evidence>
<organism evidence="3 4">
    <name type="scientific">Undibacterium hunanense</name>
    <dbReference type="NCBI Taxonomy" id="2762292"/>
    <lineage>
        <taxon>Bacteria</taxon>
        <taxon>Pseudomonadati</taxon>
        <taxon>Pseudomonadota</taxon>
        <taxon>Betaproteobacteria</taxon>
        <taxon>Burkholderiales</taxon>
        <taxon>Oxalobacteraceae</taxon>
        <taxon>Undibacterium</taxon>
    </lineage>
</organism>
<dbReference type="InterPro" id="IPR000653">
    <property type="entry name" value="DegT/StrS_aminotransferase"/>
</dbReference>
<keyword evidence="3" id="KW-0808">Transferase</keyword>
<dbReference type="Proteomes" id="UP000650424">
    <property type="component" value="Unassembled WGS sequence"/>
</dbReference>
<dbReference type="PANTHER" id="PTHR30244">
    <property type="entry name" value="TRANSAMINASE"/>
    <property type="match status" value="1"/>
</dbReference>
<proteinExistence type="inferred from homology"/>